<dbReference type="PANTHER" id="PTHR12934">
    <property type="entry name" value="50S RIBOSOMAL PROTEIN L15"/>
    <property type="match status" value="1"/>
</dbReference>
<evidence type="ECO:0000259" key="7">
    <source>
        <dbReference type="Pfam" id="PF00828"/>
    </source>
</evidence>
<keyword evidence="3 4" id="KW-0687">Ribonucleoprotein</keyword>
<keyword evidence="4" id="KW-0699">rRNA-binding</keyword>
<dbReference type="Pfam" id="PF00828">
    <property type="entry name" value="Ribosomal_L27A"/>
    <property type="match status" value="1"/>
</dbReference>
<dbReference type="RefSeq" id="WP_264727032.1">
    <property type="nucleotide sequence ID" value="NZ_JAPDNR010000001.1"/>
</dbReference>
<feature type="domain" description="Large ribosomal subunit protein uL15/eL18" evidence="7">
    <location>
        <begin position="77"/>
        <end position="146"/>
    </location>
</feature>
<dbReference type="PANTHER" id="PTHR12934:SF11">
    <property type="entry name" value="LARGE RIBOSOMAL SUBUNIT PROTEIN UL15M"/>
    <property type="match status" value="1"/>
</dbReference>
<dbReference type="InterPro" id="IPR036227">
    <property type="entry name" value="Ribosomal_uL15/eL18_sf"/>
</dbReference>
<dbReference type="HAMAP" id="MF_01341">
    <property type="entry name" value="Ribosomal_uL15"/>
    <property type="match status" value="1"/>
</dbReference>
<accession>A0ABT3IF00</accession>
<dbReference type="InterPro" id="IPR001196">
    <property type="entry name" value="Ribosomal_uL15_CS"/>
</dbReference>
<dbReference type="PROSITE" id="PS00475">
    <property type="entry name" value="RIBOSOMAL_L15"/>
    <property type="match status" value="1"/>
</dbReference>
<sequence>MNLHSLKPAKGAVHKEKRLGRGEASGKGGTATKGNKGIQSRAGYASKRGFEGGQMPIQRRMPKRGFKNNNREEYTIFNLGQLDHLVEKYGLQEFNLETLFMNGLINRTAKVKILANGELKTKVTVKVNAISEKAKQAIETTGGSVELV</sequence>
<gene>
    <name evidence="4 8" type="primary">rplO</name>
    <name evidence="8" type="ORF">OL497_01390</name>
</gene>
<dbReference type="SUPFAM" id="SSF52080">
    <property type="entry name" value="Ribosomal proteins L15p and L18e"/>
    <property type="match status" value="1"/>
</dbReference>
<evidence type="ECO:0000313" key="8">
    <source>
        <dbReference type="EMBL" id="MCW3482533.1"/>
    </source>
</evidence>
<evidence type="ECO:0000256" key="2">
    <source>
        <dbReference type="ARBA" id="ARBA00022980"/>
    </source>
</evidence>
<proteinExistence type="inferred from homology"/>
<dbReference type="GO" id="GO:0005840">
    <property type="term" value="C:ribosome"/>
    <property type="evidence" value="ECO:0007669"/>
    <property type="project" value="UniProtKB-KW"/>
</dbReference>
<dbReference type="InterPro" id="IPR030878">
    <property type="entry name" value="Ribosomal_uL15"/>
</dbReference>
<keyword evidence="9" id="KW-1185">Reference proteome</keyword>
<comment type="function">
    <text evidence="4">Binds to the 23S rRNA.</text>
</comment>
<keyword evidence="4" id="KW-0694">RNA-binding</keyword>
<dbReference type="EMBL" id="JAPDNS010000001">
    <property type="protein sequence ID" value="MCW3482533.1"/>
    <property type="molecule type" value="Genomic_DNA"/>
</dbReference>
<evidence type="ECO:0000313" key="9">
    <source>
        <dbReference type="Proteomes" id="UP001207742"/>
    </source>
</evidence>
<comment type="caution">
    <text evidence="8">The sequence shown here is derived from an EMBL/GenBank/DDBJ whole genome shotgun (WGS) entry which is preliminary data.</text>
</comment>
<comment type="similarity">
    <text evidence="1 4 5">Belongs to the universal ribosomal protein uL15 family.</text>
</comment>
<keyword evidence="2 4" id="KW-0689">Ribosomal protein</keyword>
<dbReference type="NCBIfam" id="TIGR01071">
    <property type="entry name" value="rplO_bact"/>
    <property type="match status" value="1"/>
</dbReference>
<protein>
    <recommendedName>
        <fullName evidence="4">Large ribosomal subunit protein uL15</fullName>
    </recommendedName>
</protein>
<organism evidence="8 9">
    <name type="scientific">Chitinophaga nivalis</name>
    <dbReference type="NCBI Taxonomy" id="2991709"/>
    <lineage>
        <taxon>Bacteria</taxon>
        <taxon>Pseudomonadati</taxon>
        <taxon>Bacteroidota</taxon>
        <taxon>Chitinophagia</taxon>
        <taxon>Chitinophagales</taxon>
        <taxon>Chitinophagaceae</taxon>
        <taxon>Chitinophaga</taxon>
    </lineage>
</organism>
<evidence type="ECO:0000256" key="1">
    <source>
        <dbReference type="ARBA" id="ARBA00007320"/>
    </source>
</evidence>
<evidence type="ECO:0000256" key="5">
    <source>
        <dbReference type="RuleBase" id="RU003888"/>
    </source>
</evidence>
<comment type="subunit">
    <text evidence="4">Part of the 50S ribosomal subunit.</text>
</comment>
<evidence type="ECO:0000256" key="4">
    <source>
        <dbReference type="HAMAP-Rule" id="MF_01341"/>
    </source>
</evidence>
<dbReference type="Gene3D" id="3.100.10.10">
    <property type="match status" value="1"/>
</dbReference>
<dbReference type="Proteomes" id="UP001207742">
    <property type="component" value="Unassembled WGS sequence"/>
</dbReference>
<evidence type="ECO:0000256" key="6">
    <source>
        <dbReference type="SAM" id="MobiDB-lite"/>
    </source>
</evidence>
<feature type="region of interest" description="Disordered" evidence="6">
    <location>
        <begin position="1"/>
        <end position="67"/>
    </location>
</feature>
<name>A0ABT3IF00_9BACT</name>
<reference evidence="8 9" key="1">
    <citation type="submission" date="2022-10" db="EMBL/GenBank/DDBJ databases">
        <title>Chitinophaga nivalis PC15 sp. nov., isolated from Pyeongchang county, South Korea.</title>
        <authorList>
            <person name="Trinh H.N."/>
        </authorList>
    </citation>
    <scope>NUCLEOTIDE SEQUENCE [LARGE SCALE GENOMIC DNA]</scope>
    <source>
        <strain evidence="8 9">PC14</strain>
    </source>
</reference>
<evidence type="ECO:0000256" key="3">
    <source>
        <dbReference type="ARBA" id="ARBA00023274"/>
    </source>
</evidence>
<dbReference type="InterPro" id="IPR021131">
    <property type="entry name" value="Ribosomal_uL15/eL18"/>
</dbReference>
<dbReference type="InterPro" id="IPR005749">
    <property type="entry name" value="Ribosomal_uL15_bac-type"/>
</dbReference>